<protein>
    <submittedName>
        <fullName evidence="16">Uncharacterized protein</fullName>
    </submittedName>
</protein>
<reference evidence="16" key="2">
    <citation type="submission" date="2025-09" db="UniProtKB">
        <authorList>
            <consortium name="Ensembl"/>
        </authorList>
    </citation>
    <scope>IDENTIFICATION</scope>
</reference>
<dbReference type="FunFam" id="3.30.160.60:FF:000295">
    <property type="entry name" value="zinc finger protein 19"/>
    <property type="match status" value="1"/>
</dbReference>
<dbReference type="GO" id="GO:0000978">
    <property type="term" value="F:RNA polymerase II cis-regulatory region sequence-specific DNA binding"/>
    <property type="evidence" value="ECO:0007669"/>
    <property type="project" value="TreeGrafter"/>
</dbReference>
<dbReference type="PANTHER" id="PTHR24404:SF114">
    <property type="entry name" value="KLUMPFUSS, ISOFORM B-RELATED"/>
    <property type="match status" value="1"/>
</dbReference>
<dbReference type="GeneTree" id="ENSGT01150000286944"/>
<keyword evidence="6" id="KW-0862">Zinc</keyword>
<keyword evidence="4" id="KW-0677">Repeat</keyword>
<evidence type="ECO:0000256" key="7">
    <source>
        <dbReference type="ARBA" id="ARBA00023015"/>
    </source>
</evidence>
<keyword evidence="9" id="KW-0804">Transcription</keyword>
<dbReference type="SUPFAM" id="SSF57667">
    <property type="entry name" value="beta-beta-alpha zinc fingers"/>
    <property type="match status" value="5"/>
</dbReference>
<dbReference type="AlphaFoldDB" id="A0A8C4Y8Z6"/>
<keyword evidence="13" id="KW-0732">Signal</keyword>
<accession>A0A8C4Y8Z6</accession>
<dbReference type="SUPFAM" id="SSF109640">
    <property type="entry name" value="KRAB domain (Kruppel-associated box)"/>
    <property type="match status" value="1"/>
</dbReference>
<dbReference type="Pfam" id="PF00096">
    <property type="entry name" value="zf-C2H2"/>
    <property type="match status" value="8"/>
</dbReference>
<comment type="similarity">
    <text evidence="2">Belongs to the krueppel C2H2-type zinc-finger protein family.</text>
</comment>
<dbReference type="PROSITE" id="PS00028">
    <property type="entry name" value="ZINC_FINGER_C2H2_1"/>
    <property type="match status" value="8"/>
</dbReference>
<keyword evidence="5 11" id="KW-0863">Zinc-finger</keyword>
<dbReference type="FunFam" id="3.30.160.60:FF:002343">
    <property type="entry name" value="Zinc finger protein 33A"/>
    <property type="match status" value="2"/>
</dbReference>
<evidence type="ECO:0000256" key="5">
    <source>
        <dbReference type="ARBA" id="ARBA00022771"/>
    </source>
</evidence>
<dbReference type="InterPro" id="IPR036236">
    <property type="entry name" value="Znf_C2H2_sf"/>
</dbReference>
<evidence type="ECO:0000256" key="4">
    <source>
        <dbReference type="ARBA" id="ARBA00022737"/>
    </source>
</evidence>
<evidence type="ECO:0000256" key="2">
    <source>
        <dbReference type="ARBA" id="ARBA00006991"/>
    </source>
</evidence>
<feature type="domain" description="C2H2-type" evidence="14">
    <location>
        <begin position="266"/>
        <end position="293"/>
    </location>
</feature>
<feature type="domain" description="C2H2-type" evidence="14">
    <location>
        <begin position="378"/>
        <end position="405"/>
    </location>
</feature>
<keyword evidence="3" id="KW-0479">Metal-binding</keyword>
<dbReference type="FunFam" id="3.30.160.60:FF:002090">
    <property type="entry name" value="Zinc finger protein 473"/>
    <property type="match status" value="2"/>
</dbReference>
<sequence>MKLLLGQQVLSGGLLLFQMLVTLEEVAVYFTQGQGALLDRTQRALYRNVMPENYKTVTSLGFPIPKPDLIARLEQGEEPWVPDLQASEERKSPRGTHKGEESGKLRQKRGESTGPTLPFRWPRQSPRAPGLLGSGILPAGGGRRLRWICCSCACGGSPGPAAPVELVWKNIRSKIHTGDKPYECNDCGKSFIERTKLTRHQAIHTGEKPHKCLDCGKTFSQKSQLLIHGRLHTGERPYKCLECGRSFSQSSNLITHQRTHTGERPNICLECGKRFKHSSSLTNHRRIHMGERPYKCLDCGKGFIESSSLTKHGRIHTGERPYKCLECGKSFSLKSTLNSHQKTHAEEKPYKCLDCGNTFARCSSLTKHGRIHMGERPYKCFDCGKSFSKSSELTKHQRIHKGERTKKLFDQSGGSFIWCSRSIRHLPIHIGKKPLRCSQCGKCFKWTPTTLTPQLPAPQCPLFGDLEYGYPRNKHTVKSHDSTCTGVTHISMAQCSADHQFSNDCSPGILYVQCIINHLEEVNMRYRGLATREMQFGVSGAETVSLVPTQDTAVDGEGVVTGSSRGAIWNWGTTDLPYPTGLCSLYTVLL</sequence>
<evidence type="ECO:0000313" key="17">
    <source>
        <dbReference type="Proteomes" id="UP000694390"/>
    </source>
</evidence>
<dbReference type="FunFam" id="3.30.160.60:FF:001772">
    <property type="entry name" value="Uncharacterized protein"/>
    <property type="match status" value="2"/>
</dbReference>
<evidence type="ECO:0000256" key="6">
    <source>
        <dbReference type="ARBA" id="ARBA00022833"/>
    </source>
</evidence>
<comment type="subcellular location">
    <subcellularLocation>
        <location evidence="1">Nucleus</location>
    </subcellularLocation>
</comment>
<keyword evidence="8" id="KW-0238">DNA-binding</keyword>
<feature type="domain" description="C2H2-type" evidence="14">
    <location>
        <begin position="350"/>
        <end position="377"/>
    </location>
</feature>
<proteinExistence type="inferred from homology"/>
<dbReference type="InterPro" id="IPR013087">
    <property type="entry name" value="Znf_C2H2_type"/>
</dbReference>
<feature type="domain" description="C2H2-type" evidence="14">
    <location>
        <begin position="210"/>
        <end position="237"/>
    </location>
</feature>
<keyword evidence="7" id="KW-0805">Transcription regulation</keyword>
<feature type="domain" description="C2H2-type" evidence="14">
    <location>
        <begin position="294"/>
        <end position="321"/>
    </location>
</feature>
<evidence type="ECO:0000313" key="16">
    <source>
        <dbReference type="Ensembl" id="ENSGEVP00005021902.1"/>
    </source>
</evidence>
<dbReference type="PANTHER" id="PTHR24404">
    <property type="entry name" value="ZINC FINGER PROTEIN"/>
    <property type="match status" value="1"/>
</dbReference>
<evidence type="ECO:0000259" key="15">
    <source>
        <dbReference type="PROSITE" id="PS50805"/>
    </source>
</evidence>
<dbReference type="Proteomes" id="UP000694390">
    <property type="component" value="Unassembled WGS sequence"/>
</dbReference>
<dbReference type="Gene3D" id="6.10.140.140">
    <property type="match status" value="1"/>
</dbReference>
<dbReference type="SMART" id="SM00349">
    <property type="entry name" value="KRAB"/>
    <property type="match status" value="1"/>
</dbReference>
<dbReference type="InterPro" id="IPR001909">
    <property type="entry name" value="KRAB"/>
</dbReference>
<evidence type="ECO:0000256" key="10">
    <source>
        <dbReference type="ARBA" id="ARBA00023242"/>
    </source>
</evidence>
<organism evidence="16 17">
    <name type="scientific">Gopherus evgoodei</name>
    <name type="common">Goodes thornscrub tortoise</name>
    <dbReference type="NCBI Taxonomy" id="1825980"/>
    <lineage>
        <taxon>Eukaryota</taxon>
        <taxon>Metazoa</taxon>
        <taxon>Chordata</taxon>
        <taxon>Craniata</taxon>
        <taxon>Vertebrata</taxon>
        <taxon>Euteleostomi</taxon>
        <taxon>Archelosauria</taxon>
        <taxon>Testudinata</taxon>
        <taxon>Testudines</taxon>
        <taxon>Cryptodira</taxon>
        <taxon>Durocryptodira</taxon>
        <taxon>Testudinoidea</taxon>
        <taxon>Testudinidae</taxon>
        <taxon>Gopherus</taxon>
    </lineage>
</organism>
<dbReference type="PROSITE" id="PS50805">
    <property type="entry name" value="KRAB"/>
    <property type="match status" value="1"/>
</dbReference>
<dbReference type="CDD" id="cd07765">
    <property type="entry name" value="KRAB_A-box"/>
    <property type="match status" value="1"/>
</dbReference>
<evidence type="ECO:0000256" key="11">
    <source>
        <dbReference type="PROSITE-ProRule" id="PRU00042"/>
    </source>
</evidence>
<dbReference type="Gene3D" id="3.30.160.60">
    <property type="entry name" value="Classic Zinc Finger"/>
    <property type="match status" value="9"/>
</dbReference>
<keyword evidence="17" id="KW-1185">Reference proteome</keyword>
<feature type="domain" description="C2H2-type" evidence="14">
    <location>
        <begin position="322"/>
        <end position="349"/>
    </location>
</feature>
<keyword evidence="10" id="KW-0539">Nucleus</keyword>
<evidence type="ECO:0000256" key="3">
    <source>
        <dbReference type="ARBA" id="ARBA00022723"/>
    </source>
</evidence>
<dbReference type="InterPro" id="IPR050589">
    <property type="entry name" value="Ikaros_C2H2-ZF"/>
</dbReference>
<reference evidence="16" key="1">
    <citation type="submission" date="2025-08" db="UniProtKB">
        <authorList>
            <consortium name="Ensembl"/>
        </authorList>
    </citation>
    <scope>IDENTIFICATION</scope>
</reference>
<dbReference type="GO" id="GO:0008270">
    <property type="term" value="F:zinc ion binding"/>
    <property type="evidence" value="ECO:0007669"/>
    <property type="project" value="UniProtKB-KW"/>
</dbReference>
<dbReference type="FunFam" id="3.30.160.60:FF:001532">
    <property type="entry name" value="Zinc finger protein 483"/>
    <property type="match status" value="1"/>
</dbReference>
<feature type="domain" description="C2H2-type" evidence="14">
    <location>
        <begin position="238"/>
        <end position="265"/>
    </location>
</feature>
<dbReference type="Pfam" id="PF01352">
    <property type="entry name" value="KRAB"/>
    <property type="match status" value="1"/>
</dbReference>
<evidence type="ECO:0000256" key="9">
    <source>
        <dbReference type="ARBA" id="ARBA00023163"/>
    </source>
</evidence>
<feature type="chain" id="PRO_5034675569" evidence="13">
    <location>
        <begin position="24"/>
        <end position="590"/>
    </location>
</feature>
<dbReference type="InterPro" id="IPR036051">
    <property type="entry name" value="KRAB_dom_sf"/>
</dbReference>
<evidence type="ECO:0000256" key="12">
    <source>
        <dbReference type="SAM" id="MobiDB-lite"/>
    </source>
</evidence>
<dbReference type="SMART" id="SM00355">
    <property type="entry name" value="ZnF_C2H2"/>
    <property type="match status" value="8"/>
</dbReference>
<feature type="signal peptide" evidence="13">
    <location>
        <begin position="1"/>
        <end position="23"/>
    </location>
</feature>
<feature type="domain" description="KRAB" evidence="15">
    <location>
        <begin position="21"/>
        <end position="92"/>
    </location>
</feature>
<dbReference type="OrthoDB" id="8742770at2759"/>
<feature type="region of interest" description="Disordered" evidence="12">
    <location>
        <begin position="80"/>
        <end position="132"/>
    </location>
</feature>
<name>A0A8C4Y8Z6_9SAUR</name>
<evidence type="ECO:0000256" key="8">
    <source>
        <dbReference type="ARBA" id="ARBA00023125"/>
    </source>
</evidence>
<dbReference type="PROSITE" id="PS50157">
    <property type="entry name" value="ZINC_FINGER_C2H2_2"/>
    <property type="match status" value="8"/>
</dbReference>
<evidence type="ECO:0000259" key="14">
    <source>
        <dbReference type="PROSITE" id="PS50157"/>
    </source>
</evidence>
<feature type="compositionally biased region" description="Basic and acidic residues" evidence="12">
    <location>
        <begin position="87"/>
        <end position="111"/>
    </location>
</feature>
<feature type="domain" description="C2H2-type" evidence="14">
    <location>
        <begin position="182"/>
        <end position="209"/>
    </location>
</feature>
<evidence type="ECO:0000256" key="13">
    <source>
        <dbReference type="SAM" id="SignalP"/>
    </source>
</evidence>
<dbReference type="GO" id="GO:0005634">
    <property type="term" value="C:nucleus"/>
    <property type="evidence" value="ECO:0007669"/>
    <property type="project" value="UniProtKB-SubCell"/>
</dbReference>
<dbReference type="GO" id="GO:0003700">
    <property type="term" value="F:DNA-binding transcription factor activity"/>
    <property type="evidence" value="ECO:0007669"/>
    <property type="project" value="TreeGrafter"/>
</dbReference>
<evidence type="ECO:0000256" key="1">
    <source>
        <dbReference type="ARBA" id="ARBA00004123"/>
    </source>
</evidence>
<dbReference type="GO" id="GO:0006357">
    <property type="term" value="P:regulation of transcription by RNA polymerase II"/>
    <property type="evidence" value="ECO:0007669"/>
    <property type="project" value="TreeGrafter"/>
</dbReference>
<dbReference type="Ensembl" id="ENSGEVT00005023012.1">
    <property type="protein sequence ID" value="ENSGEVP00005021902.1"/>
    <property type="gene ID" value="ENSGEVG00005015548.1"/>
</dbReference>